<dbReference type="PROSITE" id="PS00211">
    <property type="entry name" value="ABC_TRANSPORTER_1"/>
    <property type="match status" value="1"/>
</dbReference>
<dbReference type="InterPro" id="IPR008995">
    <property type="entry name" value="Mo/tungstate-bd_C_term_dom"/>
</dbReference>
<dbReference type="RefSeq" id="WP_376769080.1">
    <property type="nucleotide sequence ID" value="NZ_BAAAJD010000064.1"/>
</dbReference>
<evidence type="ECO:0000256" key="5">
    <source>
        <dbReference type="PROSITE-ProRule" id="PRU01213"/>
    </source>
</evidence>
<evidence type="ECO:0000313" key="10">
    <source>
        <dbReference type="Proteomes" id="UP000572635"/>
    </source>
</evidence>
<dbReference type="GO" id="GO:0015689">
    <property type="term" value="P:molybdate ion transport"/>
    <property type="evidence" value="ECO:0007669"/>
    <property type="project" value="InterPro"/>
</dbReference>
<dbReference type="PANTHER" id="PTHR42781">
    <property type="entry name" value="SPERMIDINE/PUTRESCINE IMPORT ATP-BINDING PROTEIN POTA"/>
    <property type="match status" value="1"/>
</dbReference>
<feature type="compositionally biased region" description="Basic and acidic residues" evidence="6">
    <location>
        <begin position="1"/>
        <end position="13"/>
    </location>
</feature>
<evidence type="ECO:0000256" key="2">
    <source>
        <dbReference type="ARBA" id="ARBA00022505"/>
    </source>
</evidence>
<dbReference type="PANTHER" id="PTHR42781:SF4">
    <property type="entry name" value="SPERMIDINE_PUTRESCINE IMPORT ATP-BINDING PROTEIN POTA"/>
    <property type="match status" value="1"/>
</dbReference>
<dbReference type="EMBL" id="JACHDB010000001">
    <property type="protein sequence ID" value="MBB5434358.1"/>
    <property type="molecule type" value="Genomic_DNA"/>
</dbReference>
<evidence type="ECO:0000256" key="6">
    <source>
        <dbReference type="SAM" id="MobiDB-lite"/>
    </source>
</evidence>
<dbReference type="InterPro" id="IPR017871">
    <property type="entry name" value="ABC_transporter-like_CS"/>
</dbReference>
<dbReference type="SUPFAM" id="SSF52540">
    <property type="entry name" value="P-loop containing nucleoside triphosphate hydrolases"/>
    <property type="match status" value="1"/>
</dbReference>
<name>A0A7W8QR28_9ACTN</name>
<organism evidence="9 10">
    <name type="scientific">Nocardiopsis composta</name>
    <dbReference type="NCBI Taxonomy" id="157465"/>
    <lineage>
        <taxon>Bacteria</taxon>
        <taxon>Bacillati</taxon>
        <taxon>Actinomycetota</taxon>
        <taxon>Actinomycetes</taxon>
        <taxon>Streptosporangiales</taxon>
        <taxon>Nocardiopsidaceae</taxon>
        <taxon>Nocardiopsis</taxon>
    </lineage>
</organism>
<dbReference type="InterPro" id="IPR003593">
    <property type="entry name" value="AAA+_ATPase"/>
</dbReference>
<evidence type="ECO:0000256" key="3">
    <source>
        <dbReference type="ARBA" id="ARBA00022741"/>
    </source>
</evidence>
<dbReference type="Gene3D" id="3.40.50.300">
    <property type="entry name" value="P-loop containing nucleotide triphosphate hydrolases"/>
    <property type="match status" value="1"/>
</dbReference>
<dbReference type="InterPro" id="IPR005116">
    <property type="entry name" value="Transp-assoc_OB_typ1"/>
</dbReference>
<feature type="region of interest" description="Disordered" evidence="6">
    <location>
        <begin position="1"/>
        <end position="25"/>
    </location>
</feature>
<dbReference type="Gene3D" id="2.40.50.100">
    <property type="match status" value="1"/>
</dbReference>
<dbReference type="Pfam" id="PF03459">
    <property type="entry name" value="TOBE"/>
    <property type="match status" value="1"/>
</dbReference>
<dbReference type="InterPro" id="IPR027417">
    <property type="entry name" value="P-loop_NTPase"/>
</dbReference>
<evidence type="ECO:0000256" key="4">
    <source>
        <dbReference type="ARBA" id="ARBA00022840"/>
    </source>
</evidence>
<dbReference type="SUPFAM" id="SSF50331">
    <property type="entry name" value="MOP-like"/>
    <property type="match status" value="1"/>
</dbReference>
<dbReference type="PROSITE" id="PS51866">
    <property type="entry name" value="MOP"/>
    <property type="match status" value="1"/>
</dbReference>
<dbReference type="GO" id="GO:0005524">
    <property type="term" value="F:ATP binding"/>
    <property type="evidence" value="ECO:0007669"/>
    <property type="project" value="UniProtKB-KW"/>
</dbReference>
<feature type="compositionally biased region" description="Low complexity" evidence="6">
    <location>
        <begin position="14"/>
        <end position="25"/>
    </location>
</feature>
<keyword evidence="3" id="KW-0547">Nucleotide-binding</keyword>
<proteinExistence type="predicted"/>
<evidence type="ECO:0000259" key="7">
    <source>
        <dbReference type="PROSITE" id="PS50893"/>
    </source>
</evidence>
<evidence type="ECO:0000313" key="9">
    <source>
        <dbReference type="EMBL" id="MBB5434358.1"/>
    </source>
</evidence>
<dbReference type="InterPro" id="IPR004606">
    <property type="entry name" value="Mop_domain"/>
</dbReference>
<feature type="domain" description="Mop" evidence="8">
    <location>
        <begin position="314"/>
        <end position="378"/>
    </location>
</feature>
<evidence type="ECO:0000256" key="1">
    <source>
        <dbReference type="ARBA" id="ARBA00022448"/>
    </source>
</evidence>
<gene>
    <name evidence="9" type="ORF">HDA36_004442</name>
</gene>
<comment type="caution">
    <text evidence="9">The sequence shown here is derived from an EMBL/GenBank/DDBJ whole genome shotgun (WGS) entry which is preliminary data.</text>
</comment>
<keyword evidence="2 5" id="KW-0500">Molybdenum</keyword>
<accession>A0A7W8QR28</accession>
<feature type="domain" description="ABC transporter" evidence="7">
    <location>
        <begin position="25"/>
        <end position="258"/>
    </location>
</feature>
<dbReference type="Proteomes" id="UP000572635">
    <property type="component" value="Unassembled WGS sequence"/>
</dbReference>
<dbReference type="InterPro" id="IPR003439">
    <property type="entry name" value="ABC_transporter-like_ATP-bd"/>
</dbReference>
<reference evidence="9 10" key="1">
    <citation type="submission" date="2020-08" db="EMBL/GenBank/DDBJ databases">
        <title>Sequencing the genomes of 1000 actinobacteria strains.</title>
        <authorList>
            <person name="Klenk H.-P."/>
        </authorList>
    </citation>
    <scope>NUCLEOTIDE SEQUENCE [LARGE SCALE GENOMIC DNA]</scope>
    <source>
        <strain evidence="9 10">DSM 44551</strain>
    </source>
</reference>
<dbReference type="Pfam" id="PF00005">
    <property type="entry name" value="ABC_tran"/>
    <property type="match status" value="1"/>
</dbReference>
<dbReference type="SMART" id="SM00382">
    <property type="entry name" value="AAA"/>
    <property type="match status" value="1"/>
</dbReference>
<protein>
    <submittedName>
        <fullName evidence="9">Molybdate transport system ATP-binding protein</fullName>
    </submittedName>
</protein>
<dbReference type="AlphaFoldDB" id="A0A7W8QR28"/>
<sequence>MSTEGDTARREEPGAAPEAAPRGAAAAEPVLDARLAVDRGRFRLDARITAGPGEVVALLGPNGAGKSTALRALAGLQPLSSGRVLLEGRDITAEPVERRPIGVVFQDYLLFGHMSALENVAFGPRCRGTGRTEARALAAELLADMGLEAYAHTRPRRLSGGQAQRVALARALAVRPRLLLLDEPLAALDAHTRVEVRAGLSRRLHDFDGAAVLVTHDPLEAMVLADRVTVLEGGGVVQEGPPAEVARYPRTDYVARLVGLNLYRGERHGTSIEVDGAGENRAAGVRIEVASPGEGRVFAAFPPRAVALYREEPVGTPRNVWRLRVEGVERFGDQVRVRLGGALPLSADITPAALAELAPEPGGEVWASVKATEVQCYPA</sequence>
<keyword evidence="10" id="KW-1185">Reference proteome</keyword>
<keyword evidence="1" id="KW-0813">Transport</keyword>
<dbReference type="InterPro" id="IPR050093">
    <property type="entry name" value="ABC_SmlMolc_Importer"/>
</dbReference>
<dbReference type="PROSITE" id="PS50893">
    <property type="entry name" value="ABC_TRANSPORTER_2"/>
    <property type="match status" value="1"/>
</dbReference>
<evidence type="ECO:0000259" key="8">
    <source>
        <dbReference type="PROSITE" id="PS51866"/>
    </source>
</evidence>
<dbReference type="GO" id="GO:0016887">
    <property type="term" value="F:ATP hydrolysis activity"/>
    <property type="evidence" value="ECO:0007669"/>
    <property type="project" value="InterPro"/>
</dbReference>
<keyword evidence="4 9" id="KW-0067">ATP-binding</keyword>